<dbReference type="PANTHER" id="PTHR31988:SF19">
    <property type="entry name" value="9-O-ACETYL-N-ACETYLNEURAMINIC ACID DEACETYLASE-RELATED"/>
    <property type="match status" value="1"/>
</dbReference>
<dbReference type="Gene3D" id="3.40.50.1110">
    <property type="entry name" value="SGNH hydrolase"/>
    <property type="match status" value="1"/>
</dbReference>
<evidence type="ECO:0000259" key="3">
    <source>
        <dbReference type="Pfam" id="PF03629"/>
    </source>
</evidence>
<evidence type="ECO:0000313" key="5">
    <source>
        <dbReference type="Proteomes" id="UP000238479"/>
    </source>
</evidence>
<dbReference type="PANTHER" id="PTHR31988">
    <property type="entry name" value="ESTERASE, PUTATIVE (DUF303)-RELATED"/>
    <property type="match status" value="1"/>
</dbReference>
<dbReference type="EMBL" id="PDCK01000044">
    <property type="protein sequence ID" value="PRQ22907.1"/>
    <property type="molecule type" value="Genomic_DNA"/>
</dbReference>
<protein>
    <submittedName>
        <fullName evidence="4">Putative SGNH hydrolase-type esterase domain-containing protein</fullName>
    </submittedName>
</protein>
<comment type="caution">
    <text evidence="4">The sequence shown here is derived from an EMBL/GenBank/DDBJ whole genome shotgun (WGS) entry which is preliminary data.</text>
</comment>
<evidence type="ECO:0000256" key="1">
    <source>
        <dbReference type="ARBA" id="ARBA00022801"/>
    </source>
</evidence>
<name>A0A2P6PLU9_ROSCH</name>
<dbReference type="InterPro" id="IPR052940">
    <property type="entry name" value="Carb_Esterase_6"/>
</dbReference>
<dbReference type="Pfam" id="PF03629">
    <property type="entry name" value="SASA"/>
    <property type="match status" value="1"/>
</dbReference>
<evidence type="ECO:0000313" key="4">
    <source>
        <dbReference type="EMBL" id="PRQ22907.1"/>
    </source>
</evidence>
<organism evidence="4 5">
    <name type="scientific">Rosa chinensis</name>
    <name type="common">China rose</name>
    <dbReference type="NCBI Taxonomy" id="74649"/>
    <lineage>
        <taxon>Eukaryota</taxon>
        <taxon>Viridiplantae</taxon>
        <taxon>Streptophyta</taxon>
        <taxon>Embryophyta</taxon>
        <taxon>Tracheophyta</taxon>
        <taxon>Spermatophyta</taxon>
        <taxon>Magnoliopsida</taxon>
        <taxon>eudicotyledons</taxon>
        <taxon>Gunneridae</taxon>
        <taxon>Pentapetalae</taxon>
        <taxon>rosids</taxon>
        <taxon>fabids</taxon>
        <taxon>Rosales</taxon>
        <taxon>Rosaceae</taxon>
        <taxon>Rosoideae</taxon>
        <taxon>Rosoideae incertae sedis</taxon>
        <taxon>Rosa</taxon>
    </lineage>
</organism>
<evidence type="ECO:0000256" key="2">
    <source>
        <dbReference type="SAM" id="MobiDB-lite"/>
    </source>
</evidence>
<accession>A0A2P6PLU9</accession>
<sequence>MDKGARGCQHRQQNIIHFNHSTLSFHCLFPLQKGITFFNISFPSHFFLNSSTSLSSTMNSDLDPTRNPFSSRFPRSRLMRLCLDDMNASAQRRALLMRGMFTLLAQYLDDDDDEDEEEEDEDPQEQAGEQDPLANGKRRRSTTRNPNDDVPRKAHAGPHSPSLTSDAESPFKPENSLIRRTKPDTSFIVHPKNPEMESPEQIFILSGQSNMAGRGGVIRDHSHHNHQHWDGVVPSEAQPDPSILRLNAHLHWEAAREPLHADIDSKKVCGLGPGMSFANAVRGRVEGKIGLVPCAVGGTAIKEWARGEHLYENMVKRARESVKNGGEIKGLLWYQGESDTSSQHDVEAYHENMVRLIENVRRDLALPSLPVIQVAICSGDEKYLEKIREIQLGMKVENVVCVDAKGLELKDDHLHLTTEAQVQLGRMLADAYLKHFGSANSHHPAL</sequence>
<feature type="region of interest" description="Disordered" evidence="2">
    <location>
        <begin position="111"/>
        <end position="193"/>
    </location>
</feature>
<gene>
    <name evidence="4" type="ORF">RchiOBHm_Chr6g0255411</name>
</gene>
<dbReference type="SUPFAM" id="SSF52266">
    <property type="entry name" value="SGNH hydrolase"/>
    <property type="match status" value="1"/>
</dbReference>
<feature type="domain" description="Sialate O-acetylesterase" evidence="3">
    <location>
        <begin position="200"/>
        <end position="434"/>
    </location>
</feature>
<dbReference type="InterPro" id="IPR036514">
    <property type="entry name" value="SGNH_hydro_sf"/>
</dbReference>
<feature type="compositionally biased region" description="Acidic residues" evidence="2">
    <location>
        <begin position="111"/>
        <end position="124"/>
    </location>
</feature>
<dbReference type="Gramene" id="PRQ22907">
    <property type="protein sequence ID" value="PRQ22907"/>
    <property type="gene ID" value="RchiOBHm_Chr6g0255411"/>
</dbReference>
<keyword evidence="1 4" id="KW-0378">Hydrolase</keyword>
<keyword evidence="5" id="KW-1185">Reference proteome</keyword>
<dbReference type="InterPro" id="IPR005181">
    <property type="entry name" value="SASA"/>
</dbReference>
<dbReference type="GO" id="GO:0016787">
    <property type="term" value="F:hydrolase activity"/>
    <property type="evidence" value="ECO:0007669"/>
    <property type="project" value="UniProtKB-KW"/>
</dbReference>
<reference evidence="4 5" key="1">
    <citation type="journal article" date="2018" name="Nat. Genet.">
        <title>The Rosa genome provides new insights in the design of modern roses.</title>
        <authorList>
            <person name="Bendahmane M."/>
        </authorList>
    </citation>
    <scope>NUCLEOTIDE SEQUENCE [LARGE SCALE GENOMIC DNA]</scope>
    <source>
        <strain evidence="5">cv. Old Blush</strain>
    </source>
</reference>
<dbReference type="Proteomes" id="UP000238479">
    <property type="component" value="Chromosome 6"/>
</dbReference>
<proteinExistence type="predicted"/>
<dbReference type="AlphaFoldDB" id="A0A2P6PLU9"/>